<organism evidence="2 3">
    <name type="scientific">Bonamia ostreae</name>
    <dbReference type="NCBI Taxonomy" id="126728"/>
    <lineage>
        <taxon>Eukaryota</taxon>
        <taxon>Sar</taxon>
        <taxon>Rhizaria</taxon>
        <taxon>Endomyxa</taxon>
        <taxon>Ascetosporea</taxon>
        <taxon>Haplosporida</taxon>
        <taxon>Bonamia</taxon>
    </lineage>
</organism>
<evidence type="ECO:0000313" key="2">
    <source>
        <dbReference type="EMBL" id="MES1919177.1"/>
    </source>
</evidence>
<gene>
    <name evidence="2" type="primary">MCM3AP</name>
    <name evidence="2" type="ORF">MHBO_001040</name>
</gene>
<dbReference type="PANTHER" id="PTHR12436">
    <property type="entry name" value="80 KDA MCM3-ASSOCIATED PROTEIN"/>
    <property type="match status" value="1"/>
</dbReference>
<dbReference type="InterPro" id="IPR005062">
    <property type="entry name" value="SAC3/GANP/THP3_conserved"/>
</dbReference>
<keyword evidence="3" id="KW-1185">Reference proteome</keyword>
<protein>
    <submittedName>
        <fullName evidence="2">Germinal-center associated nuclear protein, variant 2</fullName>
    </submittedName>
</protein>
<dbReference type="Pfam" id="PF03399">
    <property type="entry name" value="SAC3_GANP"/>
    <property type="match status" value="1"/>
</dbReference>
<reference evidence="2 3" key="1">
    <citation type="journal article" date="2024" name="BMC Biol.">
        <title>Comparative genomics of Ascetosporea gives new insight into the evolutionary basis for animal parasitism in Rhizaria.</title>
        <authorList>
            <person name="Hiltunen Thoren M."/>
            <person name="Onut-Brannstrom I."/>
            <person name="Alfjorden A."/>
            <person name="Peckova H."/>
            <person name="Swords F."/>
            <person name="Hooper C."/>
            <person name="Holzer A.S."/>
            <person name="Bass D."/>
            <person name="Burki F."/>
        </authorList>
    </citation>
    <scope>NUCLEOTIDE SEQUENCE [LARGE SCALE GENOMIC DNA]</scope>
    <source>
        <strain evidence="2">20-A016</strain>
    </source>
</reference>
<accession>A0ABV2AIV4</accession>
<evidence type="ECO:0000313" key="3">
    <source>
        <dbReference type="Proteomes" id="UP001439008"/>
    </source>
</evidence>
<dbReference type="Proteomes" id="UP001439008">
    <property type="component" value="Unassembled WGS sequence"/>
</dbReference>
<dbReference type="EMBL" id="JBDODL010000218">
    <property type="protein sequence ID" value="MES1919177.1"/>
    <property type="molecule type" value="Genomic_DNA"/>
</dbReference>
<evidence type="ECO:0000259" key="1">
    <source>
        <dbReference type="Pfam" id="PF03399"/>
    </source>
</evidence>
<proteinExistence type="predicted"/>
<dbReference type="PANTHER" id="PTHR12436:SF3">
    <property type="entry name" value="GERMINAL-CENTER ASSOCIATED NUCLEAR PROTEIN"/>
    <property type="match status" value="1"/>
</dbReference>
<feature type="domain" description="SAC3/GANP/THP3 conserved" evidence="1">
    <location>
        <begin position="4"/>
        <end position="134"/>
    </location>
</feature>
<name>A0ABV2AIV4_9EUKA</name>
<sequence>MCNLISAYSDNPKRFPNEEKFRALNILLMAHLWNSSEFKEFPSELKESKHIQLATGIFNSIKKKDPIKFFRLLKKKCGFFEACAMHQYIPLMRFYLLRKMVKTKNCSVEEFKDVGFFGSIDETINFVNENNVSVIGNQILKNDFVSNNKKYELRPKPNKFWTNTQKTQFLDFFISKFSLSQIIFSSDKCNTENEFFAFIKEPTPFKESQNFKLLPNLTKFNEKDYIENLDDEKDFLSKFNENKKIRKTEISKNLKITNRKRKNEFDVLSNVKKFSADNILNEKSENLKLKFSNKKIDNKVKSQDFIQKAKIFTKFSNFVYKNDENFNKNNNNLNDIGDKLNKNDEKINENGVKNTETKKYLKIKKTKFYENVKILRKNRTKFYSKILKFCKNNKKFVNENGGLFLKEKFGVLFCGRRNLSNKRIGKICRYFLTENSFLISSNEENSQNRNDHNFAMSIKFDHDNYNQNLIVFSPLIRTKKRIKRLIESIFDRFDKNQYQSLIRIHIIICLNTKIKKIDKKKIRLKLLKFSQKISIGFLDISNFNFIEQFHLSLFKSLKPIFRKKFSSENDFLTTQQKIAKNLIKLQILNLNNKVKNLFNSEKTQNFENLAKTFNQSLAETLRKTNIFLAKPKYFHFKAKMNQNFVFVNRKSAKMAKFYLANFFLSKIDYFDLKKLLQILEKAIIPFRLNGNFQKIDLIFMLELADRFLLQIYPNKNMKNFLYKKLREKLKTIFLMDDLKLFIYFFKFARKEKIDFSDQIDEKIIFDEQSFLLNVTKNNLPFQIFTECTSIHKKTFEQLNLAKFRDLAKMYCCFVEFAKIAMTFLQKQFSKLFSDKNFEKSVIKNNLSDFSDKLENYILTNAENNGNFEDFCDFWMAFIGEKICFDCGFGDL</sequence>
<comment type="caution">
    <text evidence="2">The sequence shown here is derived from an EMBL/GenBank/DDBJ whole genome shotgun (WGS) entry which is preliminary data.</text>
</comment>
<dbReference type="InterPro" id="IPR045107">
    <property type="entry name" value="SAC3/GANP/THP3"/>
</dbReference>